<organism evidence="1 2">
    <name type="scientific">Rhabditophanes sp. KR3021</name>
    <dbReference type="NCBI Taxonomy" id="114890"/>
    <lineage>
        <taxon>Eukaryota</taxon>
        <taxon>Metazoa</taxon>
        <taxon>Ecdysozoa</taxon>
        <taxon>Nematoda</taxon>
        <taxon>Chromadorea</taxon>
        <taxon>Rhabditida</taxon>
        <taxon>Tylenchina</taxon>
        <taxon>Panagrolaimomorpha</taxon>
        <taxon>Strongyloidoidea</taxon>
        <taxon>Alloionematidae</taxon>
        <taxon>Rhabditophanes</taxon>
    </lineage>
</organism>
<reference evidence="2" key="1">
    <citation type="submission" date="2016-11" db="UniProtKB">
        <authorList>
            <consortium name="WormBaseParasite"/>
        </authorList>
    </citation>
    <scope>IDENTIFICATION</scope>
    <source>
        <strain evidence="2">KR3021</strain>
    </source>
</reference>
<dbReference type="Proteomes" id="UP000095286">
    <property type="component" value="Unplaced"/>
</dbReference>
<dbReference type="WBParaSite" id="RSKR_0000376200.1">
    <property type="protein sequence ID" value="RSKR_0000376200.1"/>
    <property type="gene ID" value="RSKR_0000376200"/>
</dbReference>
<sequence>MLDMEFIETVDFSLFITPVSQHTLAQIAHGQVGILRREAPYEGAVAVYTKNYLISYTPSTADEEGVLMRNLSIIGDSAIVFNFPNEITSGANVFKHIANVTNICVASMVAYCLETDTINTQVPEVAIRVFASGREVNHDETPETATVIDQMIQNENSFNQSLRRRVQQNESHEGNIMMTINRIQPVQTVASHEVSVDLPVYEMSSVLEERNTLPVVNLMDDGGPDSIRQIFEDVQPARDAINPPLVEPIPNNETAAEKVAETKETIKEEELDSFVKIKFLDDTERRLAFNMDMTIRQFKIKYFNEEVVAGKTIRLIFQGQLLRDNTKTLMSCGVKDNAVIHCHISDKPIVESNESLLREVDGPENVVLPESRNIGRSRNTLTVRRQINVQIRFGHIQTYSHVLNYLGLVLVQKLIEFLYLVQNIARRYETVPEDRFFQFYTGILFNLEIQIRYVEQCGTCGGGCGGGGGGGCCRRRSKMMSAPKVKCNPANCPFGYSCKEFGCSKNKILSAITNEEGILISDEEFLNKTSELKLLVNSEDQHANRIYMRPMNGKLDMATYEKLSNPNFLFRQCCEERNLPDACISKCNFKSYSKESLQNMFFNNDACPIEAVADIQYCAAQGRNHVQCCKRAGVDRTLAGSKCLLFCDQRPGRVEKLDFTFIPCYDKFESMKQCFYDEIKHHTQSLLQRKLYKNSKSFTENIF</sequence>
<name>A0AC35TSW5_9BILA</name>
<accession>A0AC35TSW5</accession>
<protein>
    <submittedName>
        <fullName evidence="2">Ubiquitin-like domain-containing protein</fullName>
    </submittedName>
</protein>
<evidence type="ECO:0000313" key="2">
    <source>
        <dbReference type="WBParaSite" id="RSKR_0000376200.1"/>
    </source>
</evidence>
<proteinExistence type="predicted"/>
<evidence type="ECO:0000313" key="1">
    <source>
        <dbReference type="Proteomes" id="UP000095286"/>
    </source>
</evidence>